<evidence type="ECO:0000313" key="2">
    <source>
        <dbReference type="EMBL" id="PRT54358.1"/>
    </source>
</evidence>
<evidence type="ECO:0000313" key="3">
    <source>
        <dbReference type="Proteomes" id="UP000238350"/>
    </source>
</evidence>
<gene>
    <name evidence="2" type="ORF">B9G98_01978</name>
</gene>
<accession>A0A2T0FH81</accession>
<dbReference type="STRING" id="45607.A0A2T0FH81"/>
<name>A0A2T0FH81_9ASCO</name>
<dbReference type="AlphaFoldDB" id="A0A2T0FH81"/>
<dbReference type="GeneID" id="36515726"/>
<feature type="coiled-coil region" evidence="1">
    <location>
        <begin position="10"/>
        <end position="185"/>
    </location>
</feature>
<sequence length="485" mass="54672">MADAKLRQIIAKLEGKLKPMHDEIDSLRERLELASLDKELAEEQVAVLLAELSSVRQELQQALQQLEDSKASEEIIEQLTAKNLDLSAKVSMLSQQVADLEVLKELSDELEESHLLKERELNAVITHLESQIKTATSKLKAAELQAADLKLALAKPAPENQHVDIEGLQRQLDVARLDLKHTKLDLYACKLDLQAAQSDIYTALASRTQARVFFKLKFLASADPSLENNVLEWFDQLKYQNMTAERIKTQAINLAARPWPDLEVYWPQALIYLRDMGGSNFEGIPELPSLAGALEDPVNARLIAAQIEEPQEPKEPEERMQDEMRIKIHLLEAKVSKARELAGHVSRLEQQVSKQSVETARLKETIDDQSRELAIKIAEINKLNDRPVSLDAVTFRGKLRVLNETINHLMTTPSTLDLPSLDYKPNIRSKLCGHPAIRKLVGADFEVKKIEPLKWRPHSEKPGWAAAEQARTLAEINSLLKSPCR</sequence>
<keyword evidence="1" id="KW-0175">Coiled coil</keyword>
<proteinExistence type="predicted"/>
<dbReference type="EMBL" id="NDIQ01000021">
    <property type="protein sequence ID" value="PRT54358.1"/>
    <property type="molecule type" value="Genomic_DNA"/>
</dbReference>
<comment type="caution">
    <text evidence="2">The sequence shown here is derived from an EMBL/GenBank/DDBJ whole genome shotgun (WGS) entry which is preliminary data.</text>
</comment>
<reference evidence="2 3" key="1">
    <citation type="submission" date="2017-04" db="EMBL/GenBank/DDBJ databases">
        <title>Genome sequencing of [Candida] sorbophila.</title>
        <authorList>
            <person name="Ahn J.O."/>
        </authorList>
    </citation>
    <scope>NUCLEOTIDE SEQUENCE [LARGE SCALE GENOMIC DNA]</scope>
    <source>
        <strain evidence="2 3">DS02</strain>
    </source>
</reference>
<protein>
    <submittedName>
        <fullName evidence="2">Uncharacterized protein</fullName>
    </submittedName>
</protein>
<dbReference type="RefSeq" id="XP_024664303.1">
    <property type="nucleotide sequence ID" value="XM_024808535.1"/>
</dbReference>
<evidence type="ECO:0000256" key="1">
    <source>
        <dbReference type="SAM" id="Coils"/>
    </source>
</evidence>
<organism evidence="2 3">
    <name type="scientific">Wickerhamiella sorbophila</name>
    <dbReference type="NCBI Taxonomy" id="45607"/>
    <lineage>
        <taxon>Eukaryota</taxon>
        <taxon>Fungi</taxon>
        <taxon>Dikarya</taxon>
        <taxon>Ascomycota</taxon>
        <taxon>Saccharomycotina</taxon>
        <taxon>Dipodascomycetes</taxon>
        <taxon>Dipodascales</taxon>
        <taxon>Trichomonascaceae</taxon>
        <taxon>Wickerhamiella</taxon>
    </lineage>
</organism>
<keyword evidence="3" id="KW-1185">Reference proteome</keyword>
<dbReference type="Proteomes" id="UP000238350">
    <property type="component" value="Unassembled WGS sequence"/>
</dbReference>
<feature type="coiled-coil region" evidence="1">
    <location>
        <begin position="345"/>
        <end position="386"/>
    </location>
</feature>
<dbReference type="OrthoDB" id="2130750at2759"/>